<evidence type="ECO:0000256" key="17">
    <source>
        <dbReference type="ARBA" id="ARBA00023180"/>
    </source>
</evidence>
<evidence type="ECO:0000256" key="7">
    <source>
        <dbReference type="ARBA" id="ARBA00022475"/>
    </source>
</evidence>
<keyword evidence="12" id="KW-0378">Hydrolase</keyword>
<dbReference type="GO" id="GO:0005737">
    <property type="term" value="C:cytoplasm"/>
    <property type="evidence" value="ECO:0007669"/>
    <property type="project" value="TreeGrafter"/>
</dbReference>
<dbReference type="Pfam" id="PF11838">
    <property type="entry name" value="ERAP1_C"/>
    <property type="match status" value="1"/>
</dbReference>
<dbReference type="GO" id="GO:0005886">
    <property type="term" value="C:plasma membrane"/>
    <property type="evidence" value="ECO:0007669"/>
    <property type="project" value="UniProtKB-SubCell"/>
</dbReference>
<evidence type="ECO:0000256" key="9">
    <source>
        <dbReference type="ARBA" id="ARBA00022670"/>
    </source>
</evidence>
<comment type="subcellular location">
    <subcellularLocation>
        <location evidence="3">Cell membrane</location>
        <topology evidence="3">Lipid-anchor</topology>
        <topology evidence="3">GPI-anchor</topology>
    </subcellularLocation>
</comment>
<keyword evidence="18" id="KW-0449">Lipoprotein</keyword>
<protein>
    <recommendedName>
        <fullName evidence="6">Aminopeptidase N</fullName>
        <ecNumber evidence="5">3.4.11.2</ecNumber>
    </recommendedName>
</protein>
<evidence type="ECO:0000256" key="13">
    <source>
        <dbReference type="ARBA" id="ARBA00022833"/>
    </source>
</evidence>
<dbReference type="GO" id="GO:0098552">
    <property type="term" value="C:side of membrane"/>
    <property type="evidence" value="ECO:0007669"/>
    <property type="project" value="UniProtKB-KW"/>
</dbReference>
<dbReference type="GO" id="GO:0016285">
    <property type="term" value="F:alanyl aminopeptidase activity"/>
    <property type="evidence" value="ECO:0007669"/>
    <property type="project" value="UniProtKB-EC"/>
</dbReference>
<evidence type="ECO:0000256" key="11">
    <source>
        <dbReference type="ARBA" id="ARBA00022729"/>
    </source>
</evidence>
<dbReference type="GO" id="GO:0006508">
    <property type="term" value="P:proteolysis"/>
    <property type="evidence" value="ECO:0007669"/>
    <property type="project" value="UniProtKB-KW"/>
</dbReference>
<keyword evidence="19" id="KW-0812">Transmembrane</keyword>
<evidence type="ECO:0000313" key="22">
    <source>
        <dbReference type="EMBL" id="SSX23096.1"/>
    </source>
</evidence>
<evidence type="ECO:0000256" key="1">
    <source>
        <dbReference type="ARBA" id="ARBA00000098"/>
    </source>
</evidence>
<comment type="similarity">
    <text evidence="4">Belongs to the peptidase M1 family.</text>
</comment>
<keyword evidence="19" id="KW-1133">Transmembrane helix</keyword>
<dbReference type="InterPro" id="IPR027268">
    <property type="entry name" value="Peptidase_M4/M1_CTD_sf"/>
</dbReference>
<evidence type="ECO:0000256" key="2">
    <source>
        <dbReference type="ARBA" id="ARBA00001947"/>
    </source>
</evidence>
<evidence type="ECO:0000256" key="19">
    <source>
        <dbReference type="SAM" id="Phobius"/>
    </source>
</evidence>
<dbReference type="InterPro" id="IPR014782">
    <property type="entry name" value="Peptidase_M1_dom"/>
</dbReference>
<keyword evidence="8" id="KW-0336">GPI-anchor</keyword>
<dbReference type="VEuPathDB" id="VectorBase:CSON008207"/>
<keyword evidence="16" id="KW-1015">Disulfide bond</keyword>
<dbReference type="GO" id="GO:0008270">
    <property type="term" value="F:zinc ion binding"/>
    <property type="evidence" value="ECO:0007669"/>
    <property type="project" value="InterPro"/>
</dbReference>
<organism evidence="22">
    <name type="scientific">Culicoides sonorensis</name>
    <name type="common">Biting midge</name>
    <dbReference type="NCBI Taxonomy" id="179676"/>
    <lineage>
        <taxon>Eukaryota</taxon>
        <taxon>Metazoa</taxon>
        <taxon>Ecdysozoa</taxon>
        <taxon>Arthropoda</taxon>
        <taxon>Hexapoda</taxon>
        <taxon>Insecta</taxon>
        <taxon>Pterygota</taxon>
        <taxon>Neoptera</taxon>
        <taxon>Endopterygota</taxon>
        <taxon>Diptera</taxon>
        <taxon>Nematocera</taxon>
        <taxon>Chironomoidea</taxon>
        <taxon>Ceratopogonidae</taxon>
        <taxon>Ceratopogoninae</taxon>
        <taxon>Culicoides</taxon>
        <taxon>Monoculicoides</taxon>
    </lineage>
</organism>
<evidence type="ECO:0000256" key="12">
    <source>
        <dbReference type="ARBA" id="ARBA00022801"/>
    </source>
</evidence>
<feature type="domain" description="ERAP1-like C-terminal" evidence="21">
    <location>
        <begin position="231"/>
        <end position="534"/>
    </location>
</feature>
<keyword evidence="9" id="KW-0645">Protease</keyword>
<dbReference type="Gene3D" id="2.60.40.1910">
    <property type="match status" value="1"/>
</dbReference>
<dbReference type="Pfam" id="PF01433">
    <property type="entry name" value="Peptidase_M1"/>
    <property type="match status" value="1"/>
</dbReference>
<dbReference type="FunFam" id="1.25.50.20:FF:000001">
    <property type="entry name" value="Aminopeptidase"/>
    <property type="match status" value="1"/>
</dbReference>
<dbReference type="PANTHER" id="PTHR11533">
    <property type="entry name" value="PROTEASE M1 ZINC METALLOPROTEASE"/>
    <property type="match status" value="1"/>
</dbReference>
<reference evidence="22" key="1">
    <citation type="submission" date="2018-07" db="EMBL/GenBank/DDBJ databases">
        <authorList>
            <person name="Quirk P.G."/>
            <person name="Krulwich T.A."/>
        </authorList>
    </citation>
    <scope>NUCLEOTIDE SEQUENCE</scope>
</reference>
<name>A0A336LYD8_CULSO</name>
<accession>A0A336LYD8</accession>
<comment type="cofactor">
    <cofactor evidence="2">
        <name>Zn(2+)</name>
        <dbReference type="ChEBI" id="CHEBI:29105"/>
    </cofactor>
</comment>
<evidence type="ECO:0000256" key="15">
    <source>
        <dbReference type="ARBA" id="ARBA00023136"/>
    </source>
</evidence>
<dbReference type="AlphaFoldDB" id="A0A336LYD8"/>
<sequence>MTFFFSEFIFNEIFIFFQGFATLYASHTMSLVYPEYRDIDLFVLNNLQHAMRVDATGVSRPMTYYVENHRGISNLFDDIAYSKAASVLRMIQHSLTEETWKKGLKLYLDDMKYEAADSDDLARNLQEAASADDRLPQNLTMKELIDSWSLKGGYPVITVERSNESTSTLIISQAKYVNTKKEKTEANWIIPINFATASYPYFNDTSPVAWMKDQTVFIKNDSFHVFNETDWIVFNIQETGYYRVNYDNSLWNLISNKLASDTFEEIHVINRAQIVDDVLNLARGEYVNYEICFRILEYLEHETDFLPWSSANNGLGYINRLMTGSENYANFQRFISKIVSPLYQSLGSHDRGRKDTLSEKRARTIAINWACTSGEESCINDTNKRVMEVLKTPSMEIEANVRSAIYCNGLRQTNQDEFELVWNRFTNTSDQMTRQTLINGMGCIQDAEIQRQNLNFTLESEEFYTKSEKTRLLKAIYNNGGRNGVESVIDFFSENFDEIDELYGEQTVRRNMYWMADKVIAKELYEKFEKLIDDLIVAQVLAENEKEILMEGPKINQEWLKQNDEEIGKYFKSYFANDAMNLGSVSVMFLAIGVIFNLLI</sequence>
<feature type="domain" description="Peptidase M1 membrane alanine aminopeptidase" evidence="20">
    <location>
        <begin position="18"/>
        <end position="148"/>
    </location>
</feature>
<dbReference type="GO" id="GO:0005615">
    <property type="term" value="C:extracellular space"/>
    <property type="evidence" value="ECO:0007669"/>
    <property type="project" value="TreeGrafter"/>
</dbReference>
<evidence type="ECO:0000256" key="18">
    <source>
        <dbReference type="ARBA" id="ARBA00023288"/>
    </source>
</evidence>
<dbReference type="OMA" id="ICFRILE"/>
<gene>
    <name evidence="22" type="primary">CSON008207</name>
</gene>
<dbReference type="GO" id="GO:0070006">
    <property type="term" value="F:metalloaminopeptidase activity"/>
    <property type="evidence" value="ECO:0007669"/>
    <property type="project" value="TreeGrafter"/>
</dbReference>
<keyword evidence="11" id="KW-0732">Signal</keyword>
<keyword evidence="10" id="KW-0479">Metal-binding</keyword>
<evidence type="ECO:0000256" key="8">
    <source>
        <dbReference type="ARBA" id="ARBA00022622"/>
    </source>
</evidence>
<evidence type="ECO:0000256" key="4">
    <source>
        <dbReference type="ARBA" id="ARBA00010136"/>
    </source>
</evidence>
<evidence type="ECO:0000256" key="16">
    <source>
        <dbReference type="ARBA" id="ARBA00023157"/>
    </source>
</evidence>
<dbReference type="InterPro" id="IPR024571">
    <property type="entry name" value="ERAP1-like_C_dom"/>
</dbReference>
<dbReference type="Gene3D" id="1.25.50.20">
    <property type="match status" value="1"/>
</dbReference>
<evidence type="ECO:0000256" key="3">
    <source>
        <dbReference type="ARBA" id="ARBA00004609"/>
    </source>
</evidence>
<keyword evidence="7" id="KW-1003">Cell membrane</keyword>
<evidence type="ECO:0000256" key="5">
    <source>
        <dbReference type="ARBA" id="ARBA00012564"/>
    </source>
</evidence>
<evidence type="ECO:0000259" key="20">
    <source>
        <dbReference type="Pfam" id="PF01433"/>
    </source>
</evidence>
<keyword evidence="15 19" id="KW-0472">Membrane</keyword>
<keyword evidence="17" id="KW-0325">Glycoprotein</keyword>
<dbReference type="GO" id="GO:0042277">
    <property type="term" value="F:peptide binding"/>
    <property type="evidence" value="ECO:0007669"/>
    <property type="project" value="TreeGrafter"/>
</dbReference>
<dbReference type="FunFam" id="2.60.40.1910:FF:000008">
    <property type="entry name" value="Aminopeptidase"/>
    <property type="match status" value="1"/>
</dbReference>
<dbReference type="PANTHER" id="PTHR11533:SF290">
    <property type="entry name" value="AMINOPEPTIDASE"/>
    <property type="match status" value="1"/>
</dbReference>
<dbReference type="GO" id="GO:0043171">
    <property type="term" value="P:peptide catabolic process"/>
    <property type="evidence" value="ECO:0007669"/>
    <property type="project" value="TreeGrafter"/>
</dbReference>
<dbReference type="EMBL" id="UFQT01000309">
    <property type="protein sequence ID" value="SSX23096.1"/>
    <property type="molecule type" value="Genomic_DNA"/>
</dbReference>
<dbReference type="InterPro" id="IPR050344">
    <property type="entry name" value="Peptidase_M1_aminopeptidases"/>
</dbReference>
<evidence type="ECO:0000259" key="21">
    <source>
        <dbReference type="Pfam" id="PF11838"/>
    </source>
</evidence>
<dbReference type="Gene3D" id="1.10.390.10">
    <property type="entry name" value="Neutral Protease Domain 2"/>
    <property type="match status" value="1"/>
</dbReference>
<comment type="catalytic activity">
    <reaction evidence="1">
        <text>Release of an N-terminal amino acid, Xaa-|-Yaa- from a peptide, amide or arylamide. Xaa is preferably Ala, but may be most amino acids including Pro (slow action). When a terminal hydrophobic residue is followed by a prolyl residue, the two may be released as an intact Xaa-Pro dipeptide.</text>
        <dbReference type="EC" id="3.4.11.2"/>
    </reaction>
</comment>
<keyword evidence="13" id="KW-0862">Zinc</keyword>
<proteinExistence type="inferred from homology"/>
<dbReference type="EC" id="3.4.11.2" evidence="5"/>
<evidence type="ECO:0000256" key="6">
    <source>
        <dbReference type="ARBA" id="ARBA00015611"/>
    </source>
</evidence>
<evidence type="ECO:0000256" key="14">
    <source>
        <dbReference type="ARBA" id="ARBA00023049"/>
    </source>
</evidence>
<evidence type="ECO:0000256" key="10">
    <source>
        <dbReference type="ARBA" id="ARBA00022723"/>
    </source>
</evidence>
<keyword evidence="14" id="KW-0482">Metalloprotease</keyword>
<dbReference type="SUPFAM" id="SSF55486">
    <property type="entry name" value="Metalloproteases ('zincins'), catalytic domain"/>
    <property type="match status" value="1"/>
</dbReference>
<feature type="transmembrane region" description="Helical" evidence="19">
    <location>
        <begin position="579"/>
        <end position="599"/>
    </location>
</feature>